<reference evidence="8" key="2">
    <citation type="journal article" date="2023" name="IMA Fungus">
        <title>Comparative genomic study of the Penicillium genus elucidates a diverse pangenome and 15 lateral gene transfer events.</title>
        <authorList>
            <person name="Petersen C."/>
            <person name="Sorensen T."/>
            <person name="Nielsen M.R."/>
            <person name="Sondergaard T.E."/>
            <person name="Sorensen J.L."/>
            <person name="Fitzpatrick D.A."/>
            <person name="Frisvad J.C."/>
            <person name="Nielsen K.L."/>
        </authorList>
    </citation>
    <scope>NUCLEOTIDE SEQUENCE</scope>
    <source>
        <strain evidence="8">IBT 34128</strain>
    </source>
</reference>
<feature type="region of interest" description="Disordered" evidence="6">
    <location>
        <begin position="1"/>
        <end position="38"/>
    </location>
</feature>
<dbReference type="InterPro" id="IPR052073">
    <property type="entry name" value="Amide_Lactam_Regulators"/>
</dbReference>
<name>A0A9W9K3Y5_9EURO</name>
<gene>
    <name evidence="8" type="ORF">NUU61_006117</name>
</gene>
<keyword evidence="5" id="KW-0539">Nucleus</keyword>
<dbReference type="PANTHER" id="PTHR47171">
    <property type="entry name" value="FARA-RELATED"/>
    <property type="match status" value="1"/>
</dbReference>
<dbReference type="GeneID" id="81395814"/>
<organism evidence="8 9">
    <name type="scientific">Penicillium alfredii</name>
    <dbReference type="NCBI Taxonomy" id="1506179"/>
    <lineage>
        <taxon>Eukaryota</taxon>
        <taxon>Fungi</taxon>
        <taxon>Dikarya</taxon>
        <taxon>Ascomycota</taxon>
        <taxon>Pezizomycotina</taxon>
        <taxon>Eurotiomycetes</taxon>
        <taxon>Eurotiomycetidae</taxon>
        <taxon>Eurotiales</taxon>
        <taxon>Aspergillaceae</taxon>
        <taxon>Penicillium</taxon>
    </lineage>
</organism>
<dbReference type="GO" id="GO:0008270">
    <property type="term" value="F:zinc ion binding"/>
    <property type="evidence" value="ECO:0007669"/>
    <property type="project" value="InterPro"/>
</dbReference>
<evidence type="ECO:0000256" key="4">
    <source>
        <dbReference type="ARBA" id="ARBA00023163"/>
    </source>
</evidence>
<keyword evidence="1" id="KW-0862">Zinc</keyword>
<dbReference type="Proteomes" id="UP001141434">
    <property type="component" value="Unassembled WGS sequence"/>
</dbReference>
<dbReference type="GO" id="GO:0003677">
    <property type="term" value="F:DNA binding"/>
    <property type="evidence" value="ECO:0007669"/>
    <property type="project" value="UniProtKB-KW"/>
</dbReference>
<dbReference type="InterPro" id="IPR007219">
    <property type="entry name" value="XnlR_reg_dom"/>
</dbReference>
<dbReference type="CDD" id="cd12148">
    <property type="entry name" value="fungal_TF_MHR"/>
    <property type="match status" value="1"/>
</dbReference>
<evidence type="ECO:0000256" key="3">
    <source>
        <dbReference type="ARBA" id="ARBA00023125"/>
    </source>
</evidence>
<keyword evidence="4" id="KW-0804">Transcription</keyword>
<keyword evidence="3" id="KW-0238">DNA-binding</keyword>
<dbReference type="RefSeq" id="XP_056509445.1">
    <property type="nucleotide sequence ID" value="XM_056656645.1"/>
</dbReference>
<dbReference type="AlphaFoldDB" id="A0A9W9K3Y5"/>
<accession>A0A9W9K3Y5</accession>
<evidence type="ECO:0000259" key="7">
    <source>
        <dbReference type="SMART" id="SM00906"/>
    </source>
</evidence>
<feature type="compositionally biased region" description="Polar residues" evidence="6">
    <location>
        <begin position="29"/>
        <end position="38"/>
    </location>
</feature>
<dbReference type="GO" id="GO:0006351">
    <property type="term" value="P:DNA-templated transcription"/>
    <property type="evidence" value="ECO:0007669"/>
    <property type="project" value="InterPro"/>
</dbReference>
<evidence type="ECO:0000256" key="6">
    <source>
        <dbReference type="SAM" id="MobiDB-lite"/>
    </source>
</evidence>
<dbReference type="PANTHER" id="PTHR47171:SF4">
    <property type="entry name" value="ACETAMIDASE REGULATORY PROTEIN"/>
    <property type="match status" value="1"/>
</dbReference>
<dbReference type="Pfam" id="PF04082">
    <property type="entry name" value="Fungal_trans"/>
    <property type="match status" value="1"/>
</dbReference>
<proteinExistence type="predicted"/>
<evidence type="ECO:0000256" key="1">
    <source>
        <dbReference type="ARBA" id="ARBA00022833"/>
    </source>
</evidence>
<dbReference type="OrthoDB" id="39175at2759"/>
<comment type="caution">
    <text evidence="8">The sequence shown here is derived from an EMBL/GenBank/DDBJ whole genome shotgun (WGS) entry which is preliminary data.</text>
</comment>
<evidence type="ECO:0000313" key="9">
    <source>
        <dbReference type="Proteomes" id="UP001141434"/>
    </source>
</evidence>
<dbReference type="SMART" id="SM00906">
    <property type="entry name" value="Fungal_trans"/>
    <property type="match status" value="1"/>
</dbReference>
<sequence>MTRRRRSVRTNQSRAPDLPDADLDKHQHSPAQASNSNFRPVFGSGNLSRFFEAGIISSKWDGFEENGTFRNVYIGTDVANMHHLIRDHEPPGSAFLSYPFPAIRDELPWKPRPEIGSHHYLSAESINDLSSLPVQSVRDALVETYFQDIHPGFPVIDEAEFRQKYADPENQPPLLIFQAVLLAAARITDHPQVAASRGMTTAILFRRTKTLFDIKHESDRVDLIQAALLMAWYTENSDTVASNAYYWVGNATRIAFGMGLHRAASIRYVPPYRNRFYRKYKKVWWMVLYSEVMLALEYGRPCMIRTEDFDVGTLEDEDFKNMDDSEDKLVNRRFCSVLAEFSLAALDIFSLRAPRAENISHKVTAIEHRLAAVALRIPPNHDFWSCQLRLVYSLLVLIVHRTSSAADAVKLCSEAASDILVTLEAMVVQNTIRKCHQSSITALMGAAIQFAREVRSRAADGSIVMAISAQGQLERLLAPADALSPFFANIEAVWRLCKSLNARAEIIIKECQAQDPPLATPHLPAEIDIDWGDIMMNYRMPNIGTELETGDWLNDYSWNSIIN</sequence>
<protein>
    <submittedName>
        <fullName evidence="8">Fungal-specific transcription factor domain-containing protein</fullName>
    </submittedName>
</protein>
<evidence type="ECO:0000256" key="2">
    <source>
        <dbReference type="ARBA" id="ARBA00023015"/>
    </source>
</evidence>
<feature type="domain" description="Xylanolytic transcriptional activator regulatory" evidence="7">
    <location>
        <begin position="244"/>
        <end position="319"/>
    </location>
</feature>
<keyword evidence="9" id="KW-1185">Reference proteome</keyword>
<dbReference type="EMBL" id="JAPMSZ010000009">
    <property type="protein sequence ID" value="KAJ5091247.1"/>
    <property type="molecule type" value="Genomic_DNA"/>
</dbReference>
<keyword evidence="2" id="KW-0805">Transcription regulation</keyword>
<evidence type="ECO:0000313" key="8">
    <source>
        <dbReference type="EMBL" id="KAJ5091247.1"/>
    </source>
</evidence>
<reference evidence="8" key="1">
    <citation type="submission" date="2022-11" db="EMBL/GenBank/DDBJ databases">
        <authorList>
            <person name="Petersen C."/>
        </authorList>
    </citation>
    <scope>NUCLEOTIDE SEQUENCE</scope>
    <source>
        <strain evidence="8">IBT 34128</strain>
    </source>
</reference>
<evidence type="ECO:0000256" key="5">
    <source>
        <dbReference type="ARBA" id="ARBA00023242"/>
    </source>
</evidence>